<evidence type="ECO:0000313" key="1">
    <source>
        <dbReference type="EMBL" id="KAJ1154839.1"/>
    </source>
</evidence>
<organism evidence="1 2">
    <name type="scientific">Pleurodeles waltl</name>
    <name type="common">Iberian ribbed newt</name>
    <dbReference type="NCBI Taxonomy" id="8319"/>
    <lineage>
        <taxon>Eukaryota</taxon>
        <taxon>Metazoa</taxon>
        <taxon>Chordata</taxon>
        <taxon>Craniata</taxon>
        <taxon>Vertebrata</taxon>
        <taxon>Euteleostomi</taxon>
        <taxon>Amphibia</taxon>
        <taxon>Batrachia</taxon>
        <taxon>Caudata</taxon>
        <taxon>Salamandroidea</taxon>
        <taxon>Salamandridae</taxon>
        <taxon>Pleurodelinae</taxon>
        <taxon>Pleurodeles</taxon>
    </lineage>
</organism>
<evidence type="ECO:0000313" key="2">
    <source>
        <dbReference type="Proteomes" id="UP001066276"/>
    </source>
</evidence>
<gene>
    <name evidence="1" type="ORF">NDU88_007582</name>
</gene>
<proteinExistence type="predicted"/>
<protein>
    <submittedName>
        <fullName evidence="1">Uncharacterized protein</fullName>
    </submittedName>
</protein>
<keyword evidence="2" id="KW-1185">Reference proteome</keyword>
<dbReference type="EMBL" id="JANPWB010000009">
    <property type="protein sequence ID" value="KAJ1154839.1"/>
    <property type="molecule type" value="Genomic_DNA"/>
</dbReference>
<dbReference type="AlphaFoldDB" id="A0AAV7RRD3"/>
<comment type="caution">
    <text evidence="1">The sequence shown here is derived from an EMBL/GenBank/DDBJ whole genome shotgun (WGS) entry which is preliminary data.</text>
</comment>
<sequence length="125" mass="13740">MACHSKLIDRPVGAGGRALALDWFCSFAMGRSGTDVIVDSYVFDYEWAFVDAYVSHDCGVLVDIGIDDETVFDVSVFTTEYFEADLFVDNEVFINGATGFRDVPLRGVVDSMLVNVVNYSNGDNV</sequence>
<dbReference type="Proteomes" id="UP001066276">
    <property type="component" value="Chromosome 5"/>
</dbReference>
<reference evidence="1" key="1">
    <citation type="journal article" date="2022" name="bioRxiv">
        <title>Sequencing and chromosome-scale assembly of the giantPleurodeles waltlgenome.</title>
        <authorList>
            <person name="Brown T."/>
            <person name="Elewa A."/>
            <person name="Iarovenko S."/>
            <person name="Subramanian E."/>
            <person name="Araus A.J."/>
            <person name="Petzold A."/>
            <person name="Susuki M."/>
            <person name="Suzuki K.-i.T."/>
            <person name="Hayashi T."/>
            <person name="Toyoda A."/>
            <person name="Oliveira C."/>
            <person name="Osipova E."/>
            <person name="Leigh N.D."/>
            <person name="Simon A."/>
            <person name="Yun M.H."/>
        </authorList>
    </citation>
    <scope>NUCLEOTIDE SEQUENCE</scope>
    <source>
        <strain evidence="1">20211129_DDA</strain>
        <tissue evidence="1">Liver</tissue>
    </source>
</reference>
<accession>A0AAV7RRD3</accession>
<name>A0AAV7RRD3_PLEWA</name>